<comment type="caution">
    <text evidence="1">The sequence shown here is derived from an EMBL/GenBank/DDBJ whole genome shotgun (WGS) entry which is preliminary data.</text>
</comment>
<accession>A0ABN2Z3B1</accession>
<reference evidence="1 2" key="1">
    <citation type="journal article" date="2019" name="Int. J. Syst. Evol. Microbiol.">
        <title>The Global Catalogue of Microorganisms (GCM) 10K type strain sequencing project: providing services to taxonomists for standard genome sequencing and annotation.</title>
        <authorList>
            <consortium name="The Broad Institute Genomics Platform"/>
            <consortium name="The Broad Institute Genome Sequencing Center for Infectious Disease"/>
            <person name="Wu L."/>
            <person name="Ma J."/>
        </authorList>
    </citation>
    <scope>NUCLEOTIDE SEQUENCE [LARGE SCALE GENOMIC DNA]</scope>
    <source>
        <strain evidence="1 2">JCM 15481</strain>
    </source>
</reference>
<sequence>MRADAENETARGTAGVFEPTAIQKFGVRDVPEWVRVGDHEAYVGYIADEGEGSSLGLAYLRFRAGVRFDFLWAYDEVAVVTRGSLTVRVGGEVRTAGVGESLYMPAGVRGTFDIREDVEAFCVHYPTDGRAGREWQGPERLPAEEEIRPVSIDEVWN</sequence>
<evidence type="ECO:0000313" key="1">
    <source>
        <dbReference type="EMBL" id="GAA2136115.1"/>
    </source>
</evidence>
<dbReference type="Pfam" id="PF06249">
    <property type="entry name" value="EutQ"/>
    <property type="match status" value="1"/>
</dbReference>
<dbReference type="SUPFAM" id="SSF51182">
    <property type="entry name" value="RmlC-like cupins"/>
    <property type="match status" value="1"/>
</dbReference>
<evidence type="ECO:0000313" key="2">
    <source>
        <dbReference type="Proteomes" id="UP001500443"/>
    </source>
</evidence>
<dbReference type="InterPro" id="IPR010424">
    <property type="entry name" value="EutQ"/>
</dbReference>
<name>A0ABN2Z3B1_9ACTN</name>
<dbReference type="Proteomes" id="UP001500443">
    <property type="component" value="Unassembled WGS sequence"/>
</dbReference>
<dbReference type="InterPro" id="IPR011051">
    <property type="entry name" value="RmlC_Cupin_sf"/>
</dbReference>
<dbReference type="EMBL" id="BAAAPF010000172">
    <property type="protein sequence ID" value="GAA2136115.1"/>
    <property type="molecule type" value="Genomic_DNA"/>
</dbReference>
<proteinExistence type="predicted"/>
<dbReference type="Gene3D" id="2.60.120.10">
    <property type="entry name" value="Jelly Rolls"/>
    <property type="match status" value="1"/>
</dbReference>
<dbReference type="InterPro" id="IPR014710">
    <property type="entry name" value="RmlC-like_jellyroll"/>
</dbReference>
<keyword evidence="2" id="KW-1185">Reference proteome</keyword>
<gene>
    <name evidence="1" type="ORF">GCM10009802_44910</name>
</gene>
<evidence type="ECO:0008006" key="3">
    <source>
        <dbReference type="Google" id="ProtNLM"/>
    </source>
</evidence>
<organism evidence="1 2">
    <name type="scientific">Streptomyces synnematoformans</name>
    <dbReference type="NCBI Taxonomy" id="415721"/>
    <lineage>
        <taxon>Bacteria</taxon>
        <taxon>Bacillati</taxon>
        <taxon>Actinomycetota</taxon>
        <taxon>Actinomycetes</taxon>
        <taxon>Kitasatosporales</taxon>
        <taxon>Streptomycetaceae</taxon>
        <taxon>Streptomyces</taxon>
    </lineage>
</organism>
<protein>
    <recommendedName>
        <fullName evidence="3">DUF861 domain-containing protein</fullName>
    </recommendedName>
</protein>